<evidence type="ECO:0008006" key="3">
    <source>
        <dbReference type="Google" id="ProtNLM"/>
    </source>
</evidence>
<organism evidence="1 2">
    <name type="scientific">Tepidibacillus decaturensis</name>
    <dbReference type="NCBI Taxonomy" id="1413211"/>
    <lineage>
        <taxon>Bacteria</taxon>
        <taxon>Bacillati</taxon>
        <taxon>Bacillota</taxon>
        <taxon>Bacilli</taxon>
        <taxon>Bacillales</taxon>
        <taxon>Bacillaceae</taxon>
        <taxon>Tepidibacillus</taxon>
    </lineage>
</organism>
<name>A0A135L3R8_9BACI</name>
<dbReference type="RefSeq" id="WP_068724516.1">
    <property type="nucleotide sequence ID" value="NZ_LSKU01000001.1"/>
</dbReference>
<reference evidence="1 2" key="1">
    <citation type="submission" date="2016-02" db="EMBL/GenBank/DDBJ databases">
        <title>Draft Genome for Tepidibacillus decaturensis nov. sp. Strain Z9, an Anaerobic, Moderately Thermophilic and Heterotrophic Bacterium from Deep Subsurface of the Illinois Basin, USA.</title>
        <authorList>
            <person name="Dong Y."/>
            <person name="Chang J.Y."/>
            <person name="Sanford R."/>
            <person name="Fouke B.W."/>
        </authorList>
    </citation>
    <scope>NUCLEOTIDE SEQUENCE [LARGE SCALE GENOMIC DNA]</scope>
    <source>
        <strain evidence="1 2">Z9</strain>
    </source>
</reference>
<dbReference type="OrthoDB" id="9790372at2"/>
<dbReference type="PANTHER" id="PTHR34374">
    <property type="entry name" value="LARGE RIBOSOMAL RNA SUBUNIT ACCUMULATION PROTEIN YCED HOMOLOG 1, CHLOROPLASTIC"/>
    <property type="match status" value="1"/>
</dbReference>
<dbReference type="InterPro" id="IPR003772">
    <property type="entry name" value="YceD"/>
</dbReference>
<dbReference type="AlphaFoldDB" id="A0A135L3R8"/>
<dbReference type="EMBL" id="LSKU01000001">
    <property type="protein sequence ID" value="KXG43698.1"/>
    <property type="molecule type" value="Genomic_DNA"/>
</dbReference>
<gene>
    <name evidence="1" type="ORF">U473_06465</name>
</gene>
<protein>
    <recommendedName>
        <fullName evidence="3">Metal-binding protein</fullName>
    </recommendedName>
</protein>
<proteinExistence type="predicted"/>
<evidence type="ECO:0000313" key="2">
    <source>
        <dbReference type="Proteomes" id="UP000070352"/>
    </source>
</evidence>
<sequence length="174" mass="20055">MIIKTWELDKSKVPLKLHYTEDLSHLTKEIDQIKGIKPVEVTALADKTADIYILKGQVQTILTLQCSRCLSFFDYPLQSELDEVFLPKDLEEQWDDDDERIHILQSDEIDVTAVVQENVLLNTPYVLVCHEECKGLCPTCGINLNERTCECKQEKVDPRLADLAKWFDQNDTSE</sequence>
<dbReference type="STRING" id="1413211.U473_06465"/>
<dbReference type="Pfam" id="PF02620">
    <property type="entry name" value="YceD"/>
    <property type="match status" value="1"/>
</dbReference>
<comment type="caution">
    <text evidence="1">The sequence shown here is derived from an EMBL/GenBank/DDBJ whole genome shotgun (WGS) entry which is preliminary data.</text>
</comment>
<keyword evidence="2" id="KW-1185">Reference proteome</keyword>
<accession>A0A135L3R8</accession>
<dbReference type="Proteomes" id="UP000070352">
    <property type="component" value="Unassembled WGS sequence"/>
</dbReference>
<dbReference type="PANTHER" id="PTHR34374:SF1">
    <property type="entry name" value="LARGE RIBOSOMAL RNA SUBUNIT ACCUMULATION PROTEIN YCED HOMOLOG 1, CHLOROPLASTIC"/>
    <property type="match status" value="1"/>
</dbReference>
<evidence type="ECO:0000313" key="1">
    <source>
        <dbReference type="EMBL" id="KXG43698.1"/>
    </source>
</evidence>